<comment type="caution">
    <text evidence="2">The sequence shown here is derived from an EMBL/GenBank/DDBJ whole genome shotgun (WGS) entry which is preliminary data.</text>
</comment>
<reference evidence="2" key="1">
    <citation type="journal article" date="2016" name="Nat. Genet.">
        <title>A high-quality carrot genome assembly provides new insights into carotenoid accumulation and asterid genome evolution.</title>
        <authorList>
            <person name="Iorizzo M."/>
            <person name="Ellison S."/>
            <person name="Senalik D."/>
            <person name="Zeng P."/>
            <person name="Satapoomin P."/>
            <person name="Huang J."/>
            <person name="Bowman M."/>
            <person name="Iovene M."/>
            <person name="Sanseverino W."/>
            <person name="Cavagnaro P."/>
            <person name="Yildiz M."/>
            <person name="Macko-Podgorni A."/>
            <person name="Moranska E."/>
            <person name="Grzebelus E."/>
            <person name="Grzebelus D."/>
            <person name="Ashrafi H."/>
            <person name="Zheng Z."/>
            <person name="Cheng S."/>
            <person name="Spooner D."/>
            <person name="Van Deynze A."/>
            <person name="Simon P."/>
        </authorList>
    </citation>
    <scope>NUCLEOTIDE SEQUENCE [LARGE SCALE GENOMIC DNA]</scope>
    <source>
        <tissue evidence="2">Leaf</tissue>
    </source>
</reference>
<feature type="region of interest" description="Disordered" evidence="1">
    <location>
        <begin position="96"/>
        <end position="128"/>
    </location>
</feature>
<organism evidence="2">
    <name type="scientific">Daucus carota subsp. sativus</name>
    <name type="common">Carrot</name>
    <dbReference type="NCBI Taxonomy" id="79200"/>
    <lineage>
        <taxon>Eukaryota</taxon>
        <taxon>Viridiplantae</taxon>
        <taxon>Streptophyta</taxon>
        <taxon>Embryophyta</taxon>
        <taxon>Tracheophyta</taxon>
        <taxon>Spermatophyta</taxon>
        <taxon>Magnoliopsida</taxon>
        <taxon>eudicotyledons</taxon>
        <taxon>Gunneridae</taxon>
        <taxon>Pentapetalae</taxon>
        <taxon>asterids</taxon>
        <taxon>campanulids</taxon>
        <taxon>Apiales</taxon>
        <taxon>Apiaceae</taxon>
        <taxon>Apioideae</taxon>
        <taxon>Scandiceae</taxon>
        <taxon>Daucinae</taxon>
        <taxon>Daucus</taxon>
        <taxon>Daucus sect. Daucus</taxon>
    </lineage>
</organism>
<dbReference type="EMBL" id="LNRQ01000003">
    <property type="protein sequence ID" value="KZN01495.1"/>
    <property type="molecule type" value="Genomic_DNA"/>
</dbReference>
<sequence length="196" mass="21339">MAYYSCVDRSEYGEKGGSDNIEFNIDHGDAESGGGACSSPPLWGDSKMSNNKKMMRSARVEAIARGQKELMEMVKSMPDSSYELSLRDLVDHHQKLGFQQNNNKKKKQQASVRKLQGSSRQTSTSKNYKTGGGLLLKMVFPALPLGATQKSKEIPTYSHTTTAAGGFSSHGSTGSSDTTVTVSSNSTRYSLRPIHF</sequence>
<dbReference type="PANTHER" id="PTHR34193:SF1">
    <property type="entry name" value="EXPRESSED PROTEIN"/>
    <property type="match status" value="1"/>
</dbReference>
<dbReference type="PANTHER" id="PTHR34193">
    <property type="entry name" value="OS11G0199801 PROTEIN"/>
    <property type="match status" value="1"/>
</dbReference>
<feature type="region of interest" description="Disordered" evidence="1">
    <location>
        <begin position="17"/>
        <end position="49"/>
    </location>
</feature>
<feature type="region of interest" description="Disordered" evidence="1">
    <location>
        <begin position="163"/>
        <end position="185"/>
    </location>
</feature>
<gene>
    <name evidence="2" type="ORF">DCAR_010240</name>
</gene>
<dbReference type="Gramene" id="KZN01495">
    <property type="protein sequence ID" value="KZN01495"/>
    <property type="gene ID" value="DCAR_010240"/>
</dbReference>
<proteinExistence type="predicted"/>
<dbReference type="STRING" id="79200.A0A161WS47"/>
<evidence type="ECO:0000256" key="1">
    <source>
        <dbReference type="SAM" id="MobiDB-lite"/>
    </source>
</evidence>
<name>A0A161WS47_DAUCS</name>
<protein>
    <submittedName>
        <fullName evidence="2">Uncharacterized protein</fullName>
    </submittedName>
</protein>
<dbReference type="AlphaFoldDB" id="A0A161WS47"/>
<feature type="compositionally biased region" description="Polar residues" evidence="1">
    <location>
        <begin position="116"/>
        <end position="128"/>
    </location>
</feature>
<evidence type="ECO:0000313" key="2">
    <source>
        <dbReference type="EMBL" id="KZN01495.1"/>
    </source>
</evidence>
<accession>A0A161WS47</accession>